<evidence type="ECO:0000256" key="1">
    <source>
        <dbReference type="ARBA" id="ARBA00002388"/>
    </source>
</evidence>
<dbReference type="Pfam" id="PF00160">
    <property type="entry name" value="Pro_isomerase"/>
    <property type="match status" value="1"/>
</dbReference>
<gene>
    <name evidence="7" type="ORF">ENW96_09595</name>
</gene>
<sequence>MTQQATRNPEVILETTLGPIRLELFPDKAPATVANFLAYVREGFYDGLIFHRIISNALVQGGGFKPGLVCQDPTHPPIVNEAQNGLKNERGAIAMARAFPINSAASQFYINVVDNPSLDHRGPGPLEFGYAVFGRVTEGMEVVDKMTWIPTGPVGEHRNVPHQDIVILKASVVEE</sequence>
<dbReference type="InterPro" id="IPR002130">
    <property type="entry name" value="Cyclophilin-type_PPIase_dom"/>
</dbReference>
<evidence type="ECO:0000259" key="6">
    <source>
        <dbReference type="PROSITE" id="PS50072"/>
    </source>
</evidence>
<dbReference type="PIRSF" id="PIRSF001467">
    <property type="entry name" value="Peptidylpro_ismrse"/>
    <property type="match status" value="1"/>
</dbReference>
<evidence type="ECO:0000313" key="7">
    <source>
        <dbReference type="EMBL" id="HGF34624.1"/>
    </source>
</evidence>
<comment type="function">
    <text evidence="1 5">PPIases accelerate the folding of proteins. It catalyzes the cis-trans isomerization of proline imidic peptide bonds in oligopeptides.</text>
</comment>
<dbReference type="InterPro" id="IPR044666">
    <property type="entry name" value="Cyclophilin_A-like"/>
</dbReference>
<keyword evidence="3 5" id="KW-0697">Rotamase</keyword>
<comment type="similarity">
    <text evidence="2 5">Belongs to the cyclophilin-type PPIase family.</text>
</comment>
<dbReference type="Gene3D" id="2.40.100.10">
    <property type="entry name" value="Cyclophilin-like"/>
    <property type="match status" value="1"/>
</dbReference>
<evidence type="ECO:0000256" key="2">
    <source>
        <dbReference type="ARBA" id="ARBA00007365"/>
    </source>
</evidence>
<evidence type="ECO:0000256" key="5">
    <source>
        <dbReference type="RuleBase" id="RU363019"/>
    </source>
</evidence>
<evidence type="ECO:0000256" key="3">
    <source>
        <dbReference type="ARBA" id="ARBA00023110"/>
    </source>
</evidence>
<keyword evidence="4 5" id="KW-0413">Isomerase</keyword>
<name>A0A7C3YZA9_9BACT</name>
<dbReference type="InterPro" id="IPR024936">
    <property type="entry name" value="Cyclophilin-type_PPIase"/>
</dbReference>
<dbReference type="EC" id="5.2.1.8" evidence="5"/>
<comment type="catalytic activity">
    <reaction evidence="5">
        <text>[protein]-peptidylproline (omega=180) = [protein]-peptidylproline (omega=0)</text>
        <dbReference type="Rhea" id="RHEA:16237"/>
        <dbReference type="Rhea" id="RHEA-COMP:10747"/>
        <dbReference type="Rhea" id="RHEA-COMP:10748"/>
        <dbReference type="ChEBI" id="CHEBI:83833"/>
        <dbReference type="ChEBI" id="CHEBI:83834"/>
        <dbReference type="EC" id="5.2.1.8"/>
    </reaction>
</comment>
<reference evidence="7" key="1">
    <citation type="journal article" date="2020" name="mSystems">
        <title>Genome- and Community-Level Interaction Insights into Carbon Utilization and Element Cycling Functions of Hydrothermarchaeota in Hydrothermal Sediment.</title>
        <authorList>
            <person name="Zhou Z."/>
            <person name="Liu Y."/>
            <person name="Xu W."/>
            <person name="Pan J."/>
            <person name="Luo Z.H."/>
            <person name="Li M."/>
        </authorList>
    </citation>
    <scope>NUCLEOTIDE SEQUENCE [LARGE SCALE GENOMIC DNA]</scope>
    <source>
        <strain evidence="7">SpSt-897</strain>
    </source>
</reference>
<dbReference type="EMBL" id="DTMF01000235">
    <property type="protein sequence ID" value="HGF34624.1"/>
    <property type="molecule type" value="Genomic_DNA"/>
</dbReference>
<protein>
    <recommendedName>
        <fullName evidence="5">Peptidyl-prolyl cis-trans isomerase</fullName>
        <shortName evidence="5">PPIase</shortName>
        <ecNumber evidence="5">5.2.1.8</ecNumber>
    </recommendedName>
</protein>
<dbReference type="GO" id="GO:0003755">
    <property type="term" value="F:peptidyl-prolyl cis-trans isomerase activity"/>
    <property type="evidence" value="ECO:0007669"/>
    <property type="project" value="UniProtKB-UniRule"/>
</dbReference>
<dbReference type="PANTHER" id="PTHR45625">
    <property type="entry name" value="PEPTIDYL-PROLYL CIS-TRANS ISOMERASE-RELATED"/>
    <property type="match status" value="1"/>
</dbReference>
<dbReference type="PRINTS" id="PR00153">
    <property type="entry name" value="CSAPPISMRASE"/>
</dbReference>
<accession>A0A7C3YZA9</accession>
<dbReference type="PROSITE" id="PS50072">
    <property type="entry name" value="CSA_PPIASE_2"/>
    <property type="match status" value="1"/>
</dbReference>
<dbReference type="SUPFAM" id="SSF50891">
    <property type="entry name" value="Cyclophilin-like"/>
    <property type="match status" value="1"/>
</dbReference>
<proteinExistence type="inferred from homology"/>
<comment type="caution">
    <text evidence="7">The sequence shown here is derived from an EMBL/GenBank/DDBJ whole genome shotgun (WGS) entry which is preliminary data.</text>
</comment>
<organism evidence="7">
    <name type="scientific">Desulfobacca acetoxidans</name>
    <dbReference type="NCBI Taxonomy" id="60893"/>
    <lineage>
        <taxon>Bacteria</taxon>
        <taxon>Pseudomonadati</taxon>
        <taxon>Thermodesulfobacteriota</taxon>
        <taxon>Desulfobaccia</taxon>
        <taxon>Desulfobaccales</taxon>
        <taxon>Desulfobaccaceae</taxon>
        <taxon>Desulfobacca</taxon>
    </lineage>
</organism>
<dbReference type="InterPro" id="IPR029000">
    <property type="entry name" value="Cyclophilin-like_dom_sf"/>
</dbReference>
<dbReference type="AlphaFoldDB" id="A0A7C3YZA9"/>
<dbReference type="PANTHER" id="PTHR45625:SF4">
    <property type="entry name" value="PEPTIDYLPROLYL ISOMERASE DOMAIN AND WD REPEAT-CONTAINING PROTEIN 1"/>
    <property type="match status" value="1"/>
</dbReference>
<feature type="domain" description="PPIase cyclophilin-type" evidence="6">
    <location>
        <begin position="14"/>
        <end position="172"/>
    </location>
</feature>
<evidence type="ECO:0000256" key="4">
    <source>
        <dbReference type="ARBA" id="ARBA00023235"/>
    </source>
</evidence>